<dbReference type="Proteomes" id="UP000753908">
    <property type="component" value="Unassembled WGS sequence"/>
</dbReference>
<dbReference type="AlphaFoldDB" id="A0A951PS83"/>
<reference evidence="2" key="2">
    <citation type="journal article" date="2022" name="Microbiol. Resour. Announc.">
        <title>Metagenome Sequencing to Explore Phylogenomics of Terrestrial Cyanobacteria.</title>
        <authorList>
            <person name="Ward R.D."/>
            <person name="Stajich J.E."/>
            <person name="Johansen J.R."/>
            <person name="Huntemann M."/>
            <person name="Clum A."/>
            <person name="Foster B."/>
            <person name="Foster B."/>
            <person name="Roux S."/>
            <person name="Palaniappan K."/>
            <person name="Varghese N."/>
            <person name="Mukherjee S."/>
            <person name="Reddy T.B.K."/>
            <person name="Daum C."/>
            <person name="Copeland A."/>
            <person name="Chen I.A."/>
            <person name="Ivanova N.N."/>
            <person name="Kyrpides N.C."/>
            <person name="Shapiro N."/>
            <person name="Eloe-Fadrosh E.A."/>
            <person name="Pietrasiak N."/>
        </authorList>
    </citation>
    <scope>NUCLEOTIDE SEQUENCE</scope>
    <source>
        <strain evidence="2">CPER-KK1</strain>
    </source>
</reference>
<gene>
    <name evidence="2" type="ORF">KME25_32915</name>
</gene>
<protein>
    <submittedName>
        <fullName evidence="2">Uncharacterized protein</fullName>
    </submittedName>
</protein>
<feature type="transmembrane region" description="Helical" evidence="1">
    <location>
        <begin position="33"/>
        <end position="57"/>
    </location>
</feature>
<organism evidence="2 3">
    <name type="scientific">Symplocastrum torsivum CPER-KK1</name>
    <dbReference type="NCBI Taxonomy" id="450513"/>
    <lineage>
        <taxon>Bacteria</taxon>
        <taxon>Bacillati</taxon>
        <taxon>Cyanobacteriota</taxon>
        <taxon>Cyanophyceae</taxon>
        <taxon>Oscillatoriophycideae</taxon>
        <taxon>Oscillatoriales</taxon>
        <taxon>Microcoleaceae</taxon>
        <taxon>Symplocastrum</taxon>
    </lineage>
</organism>
<proteinExistence type="predicted"/>
<dbReference type="EMBL" id="JAHHIF010000085">
    <property type="protein sequence ID" value="MBW4549170.1"/>
    <property type="molecule type" value="Genomic_DNA"/>
</dbReference>
<evidence type="ECO:0000313" key="3">
    <source>
        <dbReference type="Proteomes" id="UP000753908"/>
    </source>
</evidence>
<keyword evidence="1" id="KW-0472">Membrane</keyword>
<sequence>MTQKHQLGYLTNLAGGLKKELVSQIKQGVKMEFFLTLPLAIKVTLCLSVVVLGILSVSAGATLVVTGIGLAAAAWPVTVTIALGGLFVITLSY</sequence>
<feature type="transmembrane region" description="Helical" evidence="1">
    <location>
        <begin position="63"/>
        <end position="89"/>
    </location>
</feature>
<accession>A0A951PS83</accession>
<keyword evidence="1" id="KW-1133">Transmembrane helix</keyword>
<reference evidence="2" key="1">
    <citation type="submission" date="2021-05" db="EMBL/GenBank/DDBJ databases">
        <authorList>
            <person name="Pietrasiak N."/>
            <person name="Ward R."/>
            <person name="Stajich J.E."/>
            <person name="Kurbessoian T."/>
        </authorList>
    </citation>
    <scope>NUCLEOTIDE SEQUENCE</scope>
    <source>
        <strain evidence="2">CPER-KK1</strain>
    </source>
</reference>
<evidence type="ECO:0000313" key="2">
    <source>
        <dbReference type="EMBL" id="MBW4549170.1"/>
    </source>
</evidence>
<keyword evidence="1" id="KW-0812">Transmembrane</keyword>
<comment type="caution">
    <text evidence="2">The sequence shown here is derived from an EMBL/GenBank/DDBJ whole genome shotgun (WGS) entry which is preliminary data.</text>
</comment>
<evidence type="ECO:0000256" key="1">
    <source>
        <dbReference type="SAM" id="Phobius"/>
    </source>
</evidence>
<name>A0A951PS83_9CYAN</name>